<keyword evidence="13" id="KW-0067">ATP-binding</keyword>
<evidence type="ECO:0000256" key="5">
    <source>
        <dbReference type="ARBA" id="ARBA00017322"/>
    </source>
</evidence>
<dbReference type="OrthoDB" id="617348at2"/>
<dbReference type="AlphaFoldDB" id="A0A2D0N3V6"/>
<dbReference type="GO" id="GO:0005737">
    <property type="term" value="C:cytoplasm"/>
    <property type="evidence" value="ECO:0007669"/>
    <property type="project" value="UniProtKB-SubCell"/>
</dbReference>
<comment type="caution">
    <text evidence="23">The sequence shown here is derived from an EMBL/GenBank/DDBJ whole genome shotgun (WGS) entry which is preliminary data.</text>
</comment>
<dbReference type="EMBL" id="PDUD01000033">
    <property type="protein sequence ID" value="PHN03201.1"/>
    <property type="molecule type" value="Genomic_DNA"/>
</dbReference>
<name>A0A2D0N3V6_FLAN2</name>
<dbReference type="Pfam" id="PF07730">
    <property type="entry name" value="HisKA_3"/>
    <property type="match status" value="1"/>
</dbReference>
<dbReference type="PROSITE" id="PS50109">
    <property type="entry name" value="HIS_KIN"/>
    <property type="match status" value="1"/>
</dbReference>
<organism evidence="23 24">
    <name type="scientific">Flavilitoribacter nigricans (strain ATCC 23147 / DSM 23189 / NBRC 102662 / NCIMB 1420 / SS-2)</name>
    <name type="common">Lewinella nigricans</name>
    <dbReference type="NCBI Taxonomy" id="1122177"/>
    <lineage>
        <taxon>Bacteria</taxon>
        <taxon>Pseudomonadati</taxon>
        <taxon>Bacteroidota</taxon>
        <taxon>Saprospiria</taxon>
        <taxon>Saprospirales</taxon>
        <taxon>Lewinellaceae</taxon>
        <taxon>Flavilitoribacter</taxon>
    </lineage>
</organism>
<dbReference type="Pfam" id="PF13424">
    <property type="entry name" value="TPR_12"/>
    <property type="match status" value="2"/>
</dbReference>
<dbReference type="Gene3D" id="1.20.5.1930">
    <property type="match status" value="1"/>
</dbReference>
<dbReference type="GO" id="GO:0046872">
    <property type="term" value="F:metal ion binding"/>
    <property type="evidence" value="ECO:0007669"/>
    <property type="project" value="UniProtKB-KW"/>
</dbReference>
<feature type="domain" description="Histidine kinase" evidence="22">
    <location>
        <begin position="670"/>
        <end position="757"/>
    </location>
</feature>
<reference evidence="23 24" key="1">
    <citation type="submission" date="2017-10" db="EMBL/GenBank/DDBJ databases">
        <title>The draft genome sequence of Lewinella nigricans NBRC 102662.</title>
        <authorList>
            <person name="Wang K."/>
        </authorList>
    </citation>
    <scope>NUCLEOTIDE SEQUENCE [LARGE SCALE GENOMIC DNA]</scope>
    <source>
        <strain evidence="23 24">NBRC 102662</strain>
    </source>
</reference>
<evidence type="ECO:0000256" key="16">
    <source>
        <dbReference type="ARBA" id="ARBA00023014"/>
    </source>
</evidence>
<comment type="function">
    <text evidence="17">Member of the two-component regulatory system NreB/NreC involved in the control of dissimilatory nitrate/nitrite reduction in response to oxygen. NreB functions as a direct oxygen sensor histidine kinase which is autophosphorylated, in the absence of oxygen, probably at the conserved histidine residue, and transfers its phosphate group probably to a conserved aspartate residue of NreC. NreB/NreC activates the expression of the nitrate (narGHJI) and nitrite (nir) reductase operons, as well as the putative nitrate transporter gene narT.</text>
</comment>
<dbReference type="InterPro" id="IPR005467">
    <property type="entry name" value="His_kinase_dom"/>
</dbReference>
<feature type="coiled-coil region" evidence="20">
    <location>
        <begin position="471"/>
        <end position="500"/>
    </location>
</feature>
<dbReference type="Gene3D" id="3.30.565.10">
    <property type="entry name" value="Histidine kinase-like ATPase, C-terminal domain"/>
    <property type="match status" value="1"/>
</dbReference>
<keyword evidence="8" id="KW-0597">Phosphoprotein</keyword>
<keyword evidence="9" id="KW-0808">Transferase</keyword>
<dbReference type="Pfam" id="PF02518">
    <property type="entry name" value="HATPase_c"/>
    <property type="match status" value="1"/>
</dbReference>
<dbReference type="InterPro" id="IPR004358">
    <property type="entry name" value="Sig_transdc_His_kin-like_C"/>
</dbReference>
<keyword evidence="21" id="KW-0812">Transmembrane</keyword>
<dbReference type="InterPro" id="IPR050482">
    <property type="entry name" value="Sensor_HK_TwoCompSys"/>
</dbReference>
<evidence type="ECO:0000256" key="18">
    <source>
        <dbReference type="ARBA" id="ARBA00030800"/>
    </source>
</evidence>
<dbReference type="SMART" id="SM00387">
    <property type="entry name" value="HATPase_c"/>
    <property type="match status" value="1"/>
</dbReference>
<evidence type="ECO:0000256" key="9">
    <source>
        <dbReference type="ARBA" id="ARBA00022679"/>
    </source>
</evidence>
<dbReference type="InterPro" id="IPR003594">
    <property type="entry name" value="HATPase_dom"/>
</dbReference>
<dbReference type="InterPro" id="IPR011990">
    <property type="entry name" value="TPR-like_helical_dom_sf"/>
</dbReference>
<protein>
    <recommendedName>
        <fullName evidence="5">Oxygen sensor histidine kinase NreB</fullName>
        <ecNumber evidence="4">2.7.13.3</ecNumber>
    </recommendedName>
    <alternativeName>
        <fullName evidence="18">Nitrogen regulation protein B</fullName>
    </alternativeName>
</protein>
<dbReference type="SUPFAM" id="SSF55874">
    <property type="entry name" value="ATPase domain of HSP90 chaperone/DNA topoisomerase II/histidine kinase"/>
    <property type="match status" value="1"/>
</dbReference>
<dbReference type="Proteomes" id="UP000223913">
    <property type="component" value="Unassembled WGS sequence"/>
</dbReference>
<keyword evidence="10" id="KW-0479">Metal-binding</keyword>
<evidence type="ECO:0000313" key="23">
    <source>
        <dbReference type="EMBL" id="PHN03201.1"/>
    </source>
</evidence>
<evidence type="ECO:0000256" key="13">
    <source>
        <dbReference type="ARBA" id="ARBA00022840"/>
    </source>
</evidence>
<feature type="repeat" description="TPR" evidence="19">
    <location>
        <begin position="229"/>
        <end position="262"/>
    </location>
</feature>
<evidence type="ECO:0000259" key="22">
    <source>
        <dbReference type="PROSITE" id="PS50109"/>
    </source>
</evidence>
<evidence type="ECO:0000256" key="1">
    <source>
        <dbReference type="ARBA" id="ARBA00000085"/>
    </source>
</evidence>
<evidence type="ECO:0000256" key="10">
    <source>
        <dbReference type="ARBA" id="ARBA00022723"/>
    </source>
</evidence>
<keyword evidence="16" id="KW-0411">Iron-sulfur</keyword>
<keyword evidence="12" id="KW-0418">Kinase</keyword>
<keyword evidence="21" id="KW-0472">Membrane</keyword>
<gene>
    <name evidence="23" type="ORF">CRP01_27800</name>
</gene>
<dbReference type="InterPro" id="IPR036890">
    <property type="entry name" value="HATPase_C_sf"/>
</dbReference>
<evidence type="ECO:0000256" key="6">
    <source>
        <dbReference type="ARBA" id="ARBA00022485"/>
    </source>
</evidence>
<dbReference type="InterPro" id="IPR011712">
    <property type="entry name" value="Sig_transdc_His_kin_sub3_dim/P"/>
</dbReference>
<dbReference type="Gene3D" id="1.25.40.10">
    <property type="entry name" value="Tetratricopeptide repeat domain"/>
    <property type="match status" value="2"/>
</dbReference>
<evidence type="ECO:0000256" key="20">
    <source>
        <dbReference type="SAM" id="Coils"/>
    </source>
</evidence>
<evidence type="ECO:0000256" key="12">
    <source>
        <dbReference type="ARBA" id="ARBA00022777"/>
    </source>
</evidence>
<dbReference type="GO" id="GO:0051539">
    <property type="term" value="F:4 iron, 4 sulfur cluster binding"/>
    <property type="evidence" value="ECO:0007669"/>
    <property type="project" value="UniProtKB-KW"/>
</dbReference>
<comment type="catalytic activity">
    <reaction evidence="1">
        <text>ATP + protein L-histidine = ADP + protein N-phospho-L-histidine.</text>
        <dbReference type="EC" id="2.7.13.3"/>
    </reaction>
</comment>
<keyword evidence="15" id="KW-0902">Two-component regulatory system</keyword>
<keyword evidence="19" id="KW-0802">TPR repeat</keyword>
<dbReference type="PRINTS" id="PR00344">
    <property type="entry name" value="BCTRLSENSOR"/>
</dbReference>
<dbReference type="GO" id="GO:0005524">
    <property type="term" value="F:ATP binding"/>
    <property type="evidence" value="ECO:0007669"/>
    <property type="project" value="UniProtKB-KW"/>
</dbReference>
<evidence type="ECO:0000256" key="21">
    <source>
        <dbReference type="SAM" id="Phobius"/>
    </source>
</evidence>
<keyword evidence="14" id="KW-0408">Iron</keyword>
<evidence type="ECO:0000256" key="2">
    <source>
        <dbReference type="ARBA" id="ARBA00001966"/>
    </source>
</evidence>
<evidence type="ECO:0000256" key="3">
    <source>
        <dbReference type="ARBA" id="ARBA00004496"/>
    </source>
</evidence>
<feature type="transmembrane region" description="Helical" evidence="21">
    <location>
        <begin position="508"/>
        <end position="530"/>
    </location>
</feature>
<evidence type="ECO:0000256" key="15">
    <source>
        <dbReference type="ARBA" id="ARBA00023012"/>
    </source>
</evidence>
<dbReference type="InterPro" id="IPR019734">
    <property type="entry name" value="TPR_rpt"/>
</dbReference>
<evidence type="ECO:0000256" key="11">
    <source>
        <dbReference type="ARBA" id="ARBA00022741"/>
    </source>
</evidence>
<feature type="repeat" description="TPR" evidence="19">
    <location>
        <begin position="349"/>
        <end position="382"/>
    </location>
</feature>
<evidence type="ECO:0000256" key="17">
    <source>
        <dbReference type="ARBA" id="ARBA00024827"/>
    </source>
</evidence>
<dbReference type="SMART" id="SM00028">
    <property type="entry name" value="TPR"/>
    <property type="match status" value="6"/>
</dbReference>
<dbReference type="PROSITE" id="PS50005">
    <property type="entry name" value="TPR"/>
    <property type="match status" value="2"/>
</dbReference>
<dbReference type="GO" id="GO:0000155">
    <property type="term" value="F:phosphorelay sensor kinase activity"/>
    <property type="evidence" value="ECO:0007669"/>
    <property type="project" value="InterPro"/>
</dbReference>
<keyword evidence="20" id="KW-0175">Coiled coil</keyword>
<keyword evidence="7" id="KW-0963">Cytoplasm</keyword>
<keyword evidence="6" id="KW-0004">4Fe-4S</keyword>
<evidence type="ECO:0000256" key="19">
    <source>
        <dbReference type="PROSITE-ProRule" id="PRU00339"/>
    </source>
</evidence>
<dbReference type="SUPFAM" id="SSF48452">
    <property type="entry name" value="TPR-like"/>
    <property type="match status" value="2"/>
</dbReference>
<dbReference type="EC" id="2.7.13.3" evidence="4"/>
<dbReference type="GO" id="GO:0016020">
    <property type="term" value="C:membrane"/>
    <property type="evidence" value="ECO:0007669"/>
    <property type="project" value="InterPro"/>
</dbReference>
<dbReference type="PANTHER" id="PTHR24421:SF10">
    <property type="entry name" value="NITRATE_NITRITE SENSOR PROTEIN NARQ"/>
    <property type="match status" value="1"/>
</dbReference>
<proteinExistence type="predicted"/>
<dbReference type="PANTHER" id="PTHR24421">
    <property type="entry name" value="NITRATE/NITRITE SENSOR PROTEIN NARX-RELATED"/>
    <property type="match status" value="1"/>
</dbReference>
<dbReference type="GO" id="GO:0046983">
    <property type="term" value="F:protein dimerization activity"/>
    <property type="evidence" value="ECO:0007669"/>
    <property type="project" value="InterPro"/>
</dbReference>
<evidence type="ECO:0000256" key="14">
    <source>
        <dbReference type="ARBA" id="ARBA00023004"/>
    </source>
</evidence>
<evidence type="ECO:0000256" key="7">
    <source>
        <dbReference type="ARBA" id="ARBA00022490"/>
    </source>
</evidence>
<dbReference type="CDD" id="cd16917">
    <property type="entry name" value="HATPase_UhpB-NarQ-NarX-like"/>
    <property type="match status" value="1"/>
</dbReference>
<evidence type="ECO:0000313" key="24">
    <source>
        <dbReference type="Proteomes" id="UP000223913"/>
    </source>
</evidence>
<comment type="cofactor">
    <cofactor evidence="2">
        <name>[4Fe-4S] cluster</name>
        <dbReference type="ChEBI" id="CHEBI:49883"/>
    </cofactor>
</comment>
<comment type="subcellular location">
    <subcellularLocation>
        <location evidence="3">Cytoplasm</location>
    </subcellularLocation>
</comment>
<keyword evidence="21" id="KW-1133">Transmembrane helix</keyword>
<sequence>MTNRWLVYGLGIFLAFIGRIHGQTNLLILEDSPAAFRVIEEALEKRDFDTTFERCNEILEKSRDPKTRGIAVFYKTAARWLIAEETGNYPSFQEAIEEFELAEYEPGLAMAYFMEGEYFYFEQEFDQADSLYDLFIPLARSSNFYRPLSTAYQKKADMLNFRQQTDSAIVNLKSALHYARQDGNESETKEIINQIATSHHALGQLDSAIQYFNQLLEIKLAMSDTEGLLSDYIALGKLYRERGDYENAQQHLMSALQLSETERDTFSIITVYSEIGDIHAAQSLWVTAENYYQQALNLAHLKDRKFAEANCYKKLGDFFLLQNKKENAISNYEAALAIYQELNNKTNTADLLIRLSQVYEEGQDFNQARELLLEALDIRKHSRDPLSSLSIKQALAGLEIEQGNLSRGIAYAEECYEAFSIMDDKKHLQEICELLAGAYGRAGDYRQALAFSQEFNQLQDSLTSIDRTRVIKELDARFNIEKKDKEIAQQNERINAQQLAILKKNNQLLMLAAGLALLALLALLLFFIYWKNKQLNQQRIAILEKEKETQRLKAIIEGEEKERKRFAQELHDGLGAILATVKMQINGIKRKLPEAEKLQTYQKAESLIDTACTTVREISHNLTPYVLEQQGLFFAIEDMCRNLSLNHNAEFHFMSFGSDEALPDILKITLLRITQEMLKNIVNHADAREVIVQLTVEDDEVILVVEDDGKGFDIAKTKKGIGLDNIQSRINYLQGTLDVDSTIGSGSTFTVQLPLPEQ</sequence>
<keyword evidence="24" id="KW-1185">Reference proteome</keyword>
<accession>A0A2D0N3V6</accession>
<evidence type="ECO:0000256" key="4">
    <source>
        <dbReference type="ARBA" id="ARBA00012438"/>
    </source>
</evidence>
<keyword evidence="11" id="KW-0547">Nucleotide-binding</keyword>
<evidence type="ECO:0000256" key="8">
    <source>
        <dbReference type="ARBA" id="ARBA00022553"/>
    </source>
</evidence>
<dbReference type="RefSeq" id="WP_099153329.1">
    <property type="nucleotide sequence ID" value="NZ_PDUD01000033.1"/>
</dbReference>